<evidence type="ECO:0000313" key="1">
    <source>
        <dbReference type="EMBL" id="HJF34037.1"/>
    </source>
</evidence>
<evidence type="ECO:0000313" key="2">
    <source>
        <dbReference type="Proteomes" id="UP000698173"/>
    </source>
</evidence>
<dbReference type="EMBL" id="DYWT01000301">
    <property type="protein sequence ID" value="HJF34037.1"/>
    <property type="molecule type" value="Genomic_DNA"/>
</dbReference>
<reference evidence="1" key="1">
    <citation type="journal article" date="2021" name="PeerJ">
        <title>Extensive microbial diversity within the chicken gut microbiome revealed by metagenomics and culture.</title>
        <authorList>
            <person name="Gilroy R."/>
            <person name="Ravi A."/>
            <person name="Getino M."/>
            <person name="Pursley I."/>
            <person name="Horton D.L."/>
            <person name="Alikhan N.F."/>
            <person name="Baker D."/>
            <person name="Gharbi K."/>
            <person name="Hall N."/>
            <person name="Watson M."/>
            <person name="Adriaenssens E.M."/>
            <person name="Foster-Nyarko E."/>
            <person name="Jarju S."/>
            <person name="Secka A."/>
            <person name="Antonio M."/>
            <person name="Oren A."/>
            <person name="Chaudhuri R.R."/>
            <person name="La Ragione R."/>
            <person name="Hildebrand F."/>
            <person name="Pallen M.J."/>
        </authorList>
    </citation>
    <scope>NUCLEOTIDE SEQUENCE</scope>
    <source>
        <strain evidence="1">CHK171-7178</strain>
    </source>
</reference>
<name>A0A921G3T6_SPOPS</name>
<sequence length="64" mass="7430">MIDDRVKKIDQLDEYEAKIMLKATYGMIETAITGNGGDKMVIKIMHRLSEIYKRIPDMEKLRNG</sequence>
<organism evidence="1 2">
    <name type="scientific">Sporosarcina psychrophila</name>
    <name type="common">Bacillus psychrophilus</name>
    <dbReference type="NCBI Taxonomy" id="1476"/>
    <lineage>
        <taxon>Bacteria</taxon>
        <taxon>Bacillati</taxon>
        <taxon>Bacillota</taxon>
        <taxon>Bacilli</taxon>
        <taxon>Bacillales</taxon>
        <taxon>Caryophanaceae</taxon>
        <taxon>Sporosarcina</taxon>
    </lineage>
</organism>
<dbReference type="Proteomes" id="UP000698173">
    <property type="component" value="Unassembled WGS sequence"/>
</dbReference>
<dbReference type="AlphaFoldDB" id="A0A921G3T6"/>
<reference evidence="1" key="2">
    <citation type="submission" date="2021-09" db="EMBL/GenBank/DDBJ databases">
        <authorList>
            <person name="Gilroy R."/>
        </authorList>
    </citation>
    <scope>NUCLEOTIDE SEQUENCE</scope>
    <source>
        <strain evidence="1">CHK171-7178</strain>
    </source>
</reference>
<protein>
    <submittedName>
        <fullName evidence="1">Uncharacterized protein</fullName>
    </submittedName>
</protein>
<comment type="caution">
    <text evidence="1">The sequence shown here is derived from an EMBL/GenBank/DDBJ whole genome shotgun (WGS) entry which is preliminary data.</text>
</comment>
<gene>
    <name evidence="1" type="ORF">K8V56_19930</name>
</gene>
<accession>A0A921G3T6</accession>
<proteinExistence type="predicted"/>